<feature type="transmembrane region" description="Helical" evidence="1">
    <location>
        <begin position="93"/>
        <end position="113"/>
    </location>
</feature>
<gene>
    <name evidence="2" type="ORF">F6B43_16450</name>
</gene>
<name>A0A5J5IXC4_9MICO</name>
<proteinExistence type="predicted"/>
<comment type="caution">
    <text evidence="2">The sequence shown here is derived from an EMBL/GenBank/DDBJ whole genome shotgun (WGS) entry which is preliminary data.</text>
</comment>
<dbReference type="EMBL" id="VYSA01000004">
    <property type="protein sequence ID" value="KAA9105950.1"/>
    <property type="molecule type" value="Genomic_DNA"/>
</dbReference>
<feature type="transmembrane region" description="Helical" evidence="1">
    <location>
        <begin position="255"/>
        <end position="275"/>
    </location>
</feature>
<feature type="transmembrane region" description="Helical" evidence="1">
    <location>
        <begin position="201"/>
        <end position="219"/>
    </location>
</feature>
<dbReference type="AlphaFoldDB" id="A0A5J5IXC4"/>
<dbReference type="OrthoDB" id="3268054at2"/>
<keyword evidence="1" id="KW-1133">Transmembrane helix</keyword>
<keyword evidence="1" id="KW-0812">Transmembrane</keyword>
<dbReference type="Proteomes" id="UP000325827">
    <property type="component" value="Unassembled WGS sequence"/>
</dbReference>
<feature type="transmembrane region" description="Helical" evidence="1">
    <location>
        <begin position="119"/>
        <end position="137"/>
    </location>
</feature>
<feature type="transmembrane region" description="Helical" evidence="1">
    <location>
        <begin position="282"/>
        <end position="299"/>
    </location>
</feature>
<feature type="transmembrane region" description="Helical" evidence="1">
    <location>
        <begin position="305"/>
        <end position="323"/>
    </location>
</feature>
<keyword evidence="3" id="KW-1185">Reference proteome</keyword>
<organism evidence="2 3">
    <name type="scientific">Microbacterium rhizomatis</name>
    <dbReference type="NCBI Taxonomy" id="1631477"/>
    <lineage>
        <taxon>Bacteria</taxon>
        <taxon>Bacillati</taxon>
        <taxon>Actinomycetota</taxon>
        <taxon>Actinomycetes</taxon>
        <taxon>Micrococcales</taxon>
        <taxon>Microbacteriaceae</taxon>
        <taxon>Microbacterium</taxon>
    </lineage>
</organism>
<reference evidence="3" key="1">
    <citation type="submission" date="2019-09" db="EMBL/GenBank/DDBJ databases">
        <title>Mumia zhuanghuii sp. nov. isolated from the intestinal contents of plateau pika (Ochotona curzoniae) in the Qinghai-Tibet plateau of China.</title>
        <authorList>
            <person name="Tian Z."/>
        </authorList>
    </citation>
    <scope>NUCLEOTIDE SEQUENCE [LARGE SCALE GENOMIC DNA]</scope>
    <source>
        <strain evidence="3">JCM 30598</strain>
    </source>
</reference>
<keyword evidence="1" id="KW-0472">Membrane</keyword>
<feature type="transmembrane region" description="Helical" evidence="1">
    <location>
        <begin position="63"/>
        <end position="86"/>
    </location>
</feature>
<sequence length="350" mass="36051">MLAAVALVAVAQERRWVTPPRALLVLPILLIALLLAALTQLSWAWGFRLADANQPLTGLAGAWGVLFGLAWLVGAVGIGLGVDGLLYRTRWPWFARLLLALFAGAVAAPALGLSLINPTVSTTTAAVVAVVALRTISGRRVRLSSASVPAKRSRPSDVRGLVLWLTVVSATFGAVGVAYAFTGAGWSSAATDTTIAMGQGITILFAAAIPLLAAIALVVSTRHGRAAVCGPLGLVVLGLTAIAIAYVYAPAGPEMTLWMGLSAALSGTAVAWWSIPRLRGTLLLRVAVGAALGVGYAALFGMTVVPMLAFAVPIAAIVIVIVFTRPRPKDAPIPHGEQAAIPPAFRTTQG</sequence>
<feature type="transmembrane region" description="Helical" evidence="1">
    <location>
        <begin position="22"/>
        <end position="43"/>
    </location>
</feature>
<accession>A0A5J5IXC4</accession>
<protein>
    <submittedName>
        <fullName evidence="2">Uncharacterized protein</fullName>
    </submittedName>
</protein>
<feature type="transmembrane region" description="Helical" evidence="1">
    <location>
        <begin position="226"/>
        <end position="249"/>
    </location>
</feature>
<evidence type="ECO:0000313" key="3">
    <source>
        <dbReference type="Proteomes" id="UP000325827"/>
    </source>
</evidence>
<evidence type="ECO:0000256" key="1">
    <source>
        <dbReference type="SAM" id="Phobius"/>
    </source>
</evidence>
<feature type="transmembrane region" description="Helical" evidence="1">
    <location>
        <begin position="158"/>
        <end position="181"/>
    </location>
</feature>
<evidence type="ECO:0000313" key="2">
    <source>
        <dbReference type="EMBL" id="KAA9105950.1"/>
    </source>
</evidence>